<gene>
    <name evidence="8" type="ORF">JBS370_LOCUS29977</name>
    <name evidence="7" type="ORF">ZHD862_LOCUS35211</name>
</gene>
<feature type="domain" description="Helicase C-terminal" evidence="5">
    <location>
        <begin position="564"/>
        <end position="734"/>
    </location>
</feature>
<dbReference type="PROSITE" id="PS51192">
    <property type="entry name" value="HELICASE_ATP_BIND_1"/>
    <property type="match status" value="1"/>
</dbReference>
<dbReference type="GO" id="GO:0006886">
    <property type="term" value="P:intracellular protein transport"/>
    <property type="evidence" value="ECO:0007669"/>
    <property type="project" value="InterPro"/>
</dbReference>
<evidence type="ECO:0000313" key="7">
    <source>
        <dbReference type="EMBL" id="CAF1449711.1"/>
    </source>
</evidence>
<evidence type="ECO:0000259" key="6">
    <source>
        <dbReference type="PROSITE" id="PS51196"/>
    </source>
</evidence>
<dbReference type="PANTHER" id="PTHR30612:SF0">
    <property type="entry name" value="CHLOROPLAST PROTEIN-TRANSPORTING ATPASE"/>
    <property type="match status" value="1"/>
</dbReference>
<reference evidence="8" key="1">
    <citation type="submission" date="2021-02" db="EMBL/GenBank/DDBJ databases">
        <authorList>
            <person name="Nowell W R."/>
        </authorList>
    </citation>
    <scope>NUCLEOTIDE SEQUENCE</scope>
</reference>
<evidence type="ECO:0000259" key="4">
    <source>
        <dbReference type="PROSITE" id="PS51192"/>
    </source>
</evidence>
<dbReference type="EMBL" id="CAJOBD010006700">
    <property type="protein sequence ID" value="CAF4067880.1"/>
    <property type="molecule type" value="Genomic_DNA"/>
</dbReference>
<dbReference type="PROSITE" id="PS51196">
    <property type="entry name" value="SECA_MOTOR_DEAD"/>
    <property type="match status" value="1"/>
</dbReference>
<dbReference type="InterPro" id="IPR001650">
    <property type="entry name" value="Helicase_C-like"/>
</dbReference>
<accession>A0A819TP23</accession>
<dbReference type="GO" id="GO:0017038">
    <property type="term" value="P:protein import"/>
    <property type="evidence" value="ECO:0007669"/>
    <property type="project" value="InterPro"/>
</dbReference>
<dbReference type="SUPFAM" id="SSF52540">
    <property type="entry name" value="P-loop containing nucleoside triphosphate hydrolases"/>
    <property type="match status" value="2"/>
</dbReference>
<dbReference type="Proteomes" id="UP000663864">
    <property type="component" value="Unassembled WGS sequence"/>
</dbReference>
<dbReference type="InterPro" id="IPR000185">
    <property type="entry name" value="SecA"/>
</dbReference>
<dbReference type="InterPro" id="IPR011115">
    <property type="entry name" value="SecA_DEAD"/>
</dbReference>
<dbReference type="Gene3D" id="3.90.1440.10">
    <property type="entry name" value="SecA, preprotein cross-linking domain"/>
    <property type="match status" value="1"/>
</dbReference>
<sequence>MFQLIDVIKKSCKNEKLISQIIIDLLMNISNNEWILNDDILNIIKTKQVCQWEKLIEDYMKEKRCKERNLQELINLMIEDKKNLNNSIKNYLKSTNILNDLKLLIENRNKPSITKISDKLIKDWNKEDIQNWSSKIKGNKLLSNKEQIQDAIIIVSQAIYLYTYEKSGNLKGFYPRITQIIALWLFLNPDLNQTNMGCLAQISTGEGKSIIVAALAAIKALACHRIDIITSSNVLAIRDSEEFQSFFQMFNLQVSNNCDSLCEQGNENQTAEEIRKLRYYNKNGPVDIIYGECSCFERDILLTEFNKNDENQNIIGKRMTNNSIPSIIIDEVDSMLLDKANMVLYLSHNIDTLKSLERIFISIWQTINQQAFDLIHGNMIDDDLIQLVSDMIFEQIDNKSICIPEYNPNNYDYINIKLFIKRRMNIWIRSAFHVKDMIPNDTYIISRDKSDKSSQSEVKITVMDKDTGTEQLSTRWSNGVHQFLQLKHSRRLTSESLKAVFISNMSFFKRYKNHIIGLTGSLGSIDEQNLLNKIYQVRFFELPRFKQELFRELKGSVNTIQENWLKNIQNALDREIKFKSINKDKRRAVLIICENVKSVLILKEYLSNSYPNAKVYKSAYENFEIDQLNPGDIIIATNLAGRGTDLNTSNKLEENGGLHVITTYLPTNIRIEMQAFGRTARKGNKGTGEYIILNPYGLSIENLKQLRNTLEKERLNLFLINDLPKIKIEEDLLQGFDDNELSCIGFTKLYQNIENKLLNDNEIIYYGNKYIQFQLYSLKNRWAFWLDSMTEHINMINTIGKKKIIEKFNEFKLNIEKDIEADNFKKLIIEPAELIKLGKYYRDSENWSNALLCYKEASNDKFYSFINYYTSSCYQNINYVKGIPSKKELKHSLIDVKLSIENELQFLNTAAQVAFEIGEKNRKLGFANYGNEYDKQVKEKITIWNIFSSTIINIIGSPIDSKDLTTTKYLSDEGKAKELLNKLEVEHLIKPTRITKKPIKQIELPSLFNTNLTKEPLLEYLNNKSQARKNKLDYETFKEDFKQNSIFLPYLNKIIDLIKENGFIEEINNNNIEDQLYLFENFDKKNFPKEILYLQEILIDYSKEISKDRGFTGTKTDLLLAIKEYLSSKKINITDDQLNIFYEFLNKNSYLEKIKQYSVKKDEIIKNKEGNYQYSNLYDFERHYTDNFQNFDFIIRRNFLKIILIEVDNDDNDSYLTLKDIINSNDFEVLKTEDDAMNYLWNYLKSTSFIKTPAVNIGLIDSEEVNKKREKIKEEIKSYLDKVLSNEDKKELDEAVNSVFNIIDQTIGELKKLPNDKTIASYLQIKTNYFLNNNKHVPEALEEFIELALDVVFRLEEKKEPPKWYEIAAVITLGVIQIVAGVLAKFFIPFAGQLIGEFLISTGCDDVLFGIQCAISGEFSWEKYWQHKKQSMISSALTSVIFVGASYLKNAKRLKSLKKAWNFQKLTGAEKLATAASKLNKTANIGKYIGKEVVKTLTQTGLSELASIGINQTLDMISSTYEIQLSETIKKSVNDKWNIIHLEMTEIFRLSQGDDSSKKLITDCINRKLQNLPEATILKTFTSRCGPVMQGLGRALADGKGVKGTIQRIFTSYAPSLINLGVNIGEIIVMIEGFMKNLANDLKDTKKKLTKTDKQYELKDFQDFENDKIDQISKQLSESFNQKLKSAIITPVLNFATNTLISKGIESIAGADRIEQLANRFELIHAATNPNDTKTKYADDLIIFLAEAKPIDIKDLNDDPKDIYPANLNGVTLEQVYGAHGDKIKTFIDRNGNLYVRRPTTKDYYRSVRSDKPAGLHEQKKIDEVLGCVTTKGEIINNEQQCTLKRTDGLEVSFVIKDNKDNLNGIKHAEILIDGRSISINLNNENKNDCYYMVVLVANEMSKGKSFNEAMKIHDNKNAVKNLRYDVSLAMKNDEQLLNEFRWTNRTDFKSHYNSLTGLSMDSNKIFSLNDDDITILRQLIQFRRRPDVFELQELPKGIFTEVDENGNPKLDKQGKPKFISVPLARHHLISVDEIFKELNNYTKDLSDAEFKTRMEIYLNDTNNDWLRKCVEHEMNVTRRNANKDGTILLQSLIWSPNIICYGPKPARRGDDPGSGLDKELLSEHDNNIINIQGVQQNLNIIDKISLIGPQRRGTGTWYINERDPRKKFGYKEDLNRIGHHPYLNYGLNDKRKLDIRDGELKDFP</sequence>
<dbReference type="Pfam" id="PF07517">
    <property type="entry name" value="SecA_DEAD"/>
    <property type="match status" value="1"/>
</dbReference>
<dbReference type="GO" id="GO:0005524">
    <property type="term" value="F:ATP binding"/>
    <property type="evidence" value="ECO:0007669"/>
    <property type="project" value="InterPro"/>
</dbReference>
<protein>
    <recommendedName>
        <fullName evidence="10">Protein translocase subunit SecA</fullName>
    </recommendedName>
</protein>
<dbReference type="Gene3D" id="3.40.50.300">
    <property type="entry name" value="P-loop containing nucleotide triphosphate hydrolases"/>
    <property type="match status" value="2"/>
</dbReference>
<organism evidence="8 9">
    <name type="scientific">Rotaria sordida</name>
    <dbReference type="NCBI Taxonomy" id="392033"/>
    <lineage>
        <taxon>Eukaryota</taxon>
        <taxon>Metazoa</taxon>
        <taxon>Spiralia</taxon>
        <taxon>Gnathifera</taxon>
        <taxon>Rotifera</taxon>
        <taxon>Eurotatoria</taxon>
        <taxon>Bdelloidea</taxon>
        <taxon>Philodinida</taxon>
        <taxon>Philodinidae</taxon>
        <taxon>Rotaria</taxon>
    </lineage>
</organism>
<keyword evidence="3" id="KW-0811">Translocation</keyword>
<feature type="domain" description="SecA family profile" evidence="6">
    <location>
        <begin position="73"/>
        <end position="719"/>
    </location>
</feature>
<dbReference type="GO" id="GO:0006605">
    <property type="term" value="P:protein targeting"/>
    <property type="evidence" value="ECO:0007669"/>
    <property type="project" value="InterPro"/>
</dbReference>
<keyword evidence="2" id="KW-0653">Protein transport</keyword>
<evidence type="ECO:0000313" key="8">
    <source>
        <dbReference type="EMBL" id="CAF4067880.1"/>
    </source>
</evidence>
<keyword evidence="2" id="KW-0813">Transport</keyword>
<keyword evidence="1" id="KW-0963">Cytoplasm</keyword>
<evidence type="ECO:0008006" key="10">
    <source>
        <dbReference type="Google" id="ProtNLM"/>
    </source>
</evidence>
<evidence type="ECO:0000256" key="3">
    <source>
        <dbReference type="ARBA" id="ARBA00023010"/>
    </source>
</evidence>
<feature type="domain" description="Helicase ATP-binding" evidence="4">
    <location>
        <begin position="189"/>
        <end position="347"/>
    </location>
</feature>
<dbReference type="Proteomes" id="UP000663836">
    <property type="component" value="Unassembled WGS sequence"/>
</dbReference>
<dbReference type="InterPro" id="IPR014001">
    <property type="entry name" value="Helicase_ATP-bd"/>
</dbReference>
<dbReference type="InterPro" id="IPR014018">
    <property type="entry name" value="SecA_motor_DEAD"/>
</dbReference>
<dbReference type="InterPro" id="IPR027417">
    <property type="entry name" value="P-loop_NTPase"/>
</dbReference>
<name>A0A819TP23_9BILA</name>
<dbReference type="PROSITE" id="PS51194">
    <property type="entry name" value="HELICASE_CTER"/>
    <property type="match status" value="1"/>
</dbReference>
<proteinExistence type="predicted"/>
<evidence type="ECO:0000256" key="1">
    <source>
        <dbReference type="ARBA" id="ARBA00022490"/>
    </source>
</evidence>
<dbReference type="EMBL" id="CAJNOT010004921">
    <property type="protein sequence ID" value="CAF1449711.1"/>
    <property type="molecule type" value="Genomic_DNA"/>
</dbReference>
<dbReference type="PANTHER" id="PTHR30612">
    <property type="entry name" value="SECA INNER MEMBRANE COMPONENT OF SEC PROTEIN SECRETION SYSTEM"/>
    <property type="match status" value="1"/>
</dbReference>
<comment type="caution">
    <text evidence="8">The sequence shown here is derived from an EMBL/GenBank/DDBJ whole genome shotgun (WGS) entry which is preliminary data.</text>
</comment>
<evidence type="ECO:0000313" key="9">
    <source>
        <dbReference type="Proteomes" id="UP000663836"/>
    </source>
</evidence>
<evidence type="ECO:0000256" key="2">
    <source>
        <dbReference type="ARBA" id="ARBA00022927"/>
    </source>
</evidence>
<evidence type="ECO:0000259" key="5">
    <source>
        <dbReference type="PROSITE" id="PS51194"/>
    </source>
</evidence>
<dbReference type="GO" id="GO:0016020">
    <property type="term" value="C:membrane"/>
    <property type="evidence" value="ECO:0007669"/>
    <property type="project" value="InterPro"/>
</dbReference>